<dbReference type="InterPro" id="IPR024079">
    <property type="entry name" value="MetalloPept_cat_dom_sf"/>
</dbReference>
<name>A0ABD3Y0U9_SINWO</name>
<dbReference type="AlphaFoldDB" id="A0ABD3Y0U9"/>
<dbReference type="EMBL" id="JBJQND010000001">
    <property type="protein sequence ID" value="KAL3892100.1"/>
    <property type="molecule type" value="Genomic_DNA"/>
</dbReference>
<evidence type="ECO:0000313" key="3">
    <source>
        <dbReference type="Proteomes" id="UP001634394"/>
    </source>
</evidence>
<proteinExistence type="predicted"/>
<keyword evidence="3" id="KW-1185">Reference proteome</keyword>
<comment type="caution">
    <text evidence="2">The sequence shown here is derived from an EMBL/GenBank/DDBJ whole genome shotgun (WGS) entry which is preliminary data.</text>
</comment>
<gene>
    <name evidence="2" type="ORF">ACJMK2_004337</name>
</gene>
<reference evidence="2 3" key="1">
    <citation type="submission" date="2024-11" db="EMBL/GenBank/DDBJ databases">
        <title>Chromosome-level genome assembly of the freshwater bivalve Anodonta woodiana.</title>
        <authorList>
            <person name="Chen X."/>
        </authorList>
    </citation>
    <scope>NUCLEOTIDE SEQUENCE [LARGE SCALE GENOMIC DNA]</scope>
    <source>
        <strain evidence="2">MN2024</strain>
        <tissue evidence="2">Gills</tissue>
    </source>
</reference>
<protein>
    <submittedName>
        <fullName evidence="2">Uncharacterized protein</fullName>
    </submittedName>
</protein>
<accession>A0ABD3Y0U9</accession>
<evidence type="ECO:0000256" key="1">
    <source>
        <dbReference type="SAM" id="SignalP"/>
    </source>
</evidence>
<evidence type="ECO:0000313" key="2">
    <source>
        <dbReference type="EMBL" id="KAL3892100.1"/>
    </source>
</evidence>
<sequence>MTRSVFALVFVLLDYVHSAPAVSEMVWLKDVTNRDQANTRSFEDNQLPDQLTFHLKRRSGDLTLTLKKNYDIDPNADIYVVQDIKNGQPRVTKTNILEKGDIAYYQDVKNGAYITVRCVRRFNQQCNRVINGNMRIERRMYYLRPAKTEIASRNILEVQELIGKRYMLLDETYMDLETVNNQDSSNINTKHIQDEREALLRHFIGQHKRNVYGFPDALSLSRNVADWHDDMVSDTGRQLKTEYNVKVAVLIDLGIWNRHSAEVQDVHALFVSDEVKLIIREAYSHIMNGVNLHYKTIDDPSISINIILQDFIFLKKCSEVISANRNKYLEARDCLAALEKWDHEIGISHLPVYDHAMFFTSTTQFGTTVDKPWEKVFMEGYEMKL</sequence>
<dbReference type="Gene3D" id="3.40.390.10">
    <property type="entry name" value="Collagenase (Catalytic Domain)"/>
    <property type="match status" value="1"/>
</dbReference>
<feature type="chain" id="PRO_5044796533" evidence="1">
    <location>
        <begin position="19"/>
        <end position="385"/>
    </location>
</feature>
<keyword evidence="1" id="KW-0732">Signal</keyword>
<feature type="signal peptide" evidence="1">
    <location>
        <begin position="1"/>
        <end position="18"/>
    </location>
</feature>
<dbReference type="Proteomes" id="UP001634394">
    <property type="component" value="Unassembled WGS sequence"/>
</dbReference>
<organism evidence="2 3">
    <name type="scientific">Sinanodonta woodiana</name>
    <name type="common">Chinese pond mussel</name>
    <name type="synonym">Anodonta woodiana</name>
    <dbReference type="NCBI Taxonomy" id="1069815"/>
    <lineage>
        <taxon>Eukaryota</taxon>
        <taxon>Metazoa</taxon>
        <taxon>Spiralia</taxon>
        <taxon>Lophotrochozoa</taxon>
        <taxon>Mollusca</taxon>
        <taxon>Bivalvia</taxon>
        <taxon>Autobranchia</taxon>
        <taxon>Heteroconchia</taxon>
        <taxon>Palaeoheterodonta</taxon>
        <taxon>Unionida</taxon>
        <taxon>Unionoidea</taxon>
        <taxon>Unionidae</taxon>
        <taxon>Unioninae</taxon>
        <taxon>Sinanodonta</taxon>
    </lineage>
</organism>